<sequence length="204" mass="22474">MRVLLADDHLLLLEMLVTFLSHDGSMKVDKAGTLPAAMQIIENGAQYDLVVLDYMMPGMNGLAGLRQVLAAPNTDHVALMSGQIPRSDALEAIRMGASGIISKSATPDYFAHTLKYLAMGGKHLPDELFESPDDQPENPFFENLSKRETEILRELATGKTNKHIARDLGIQETTVKQFVTLINKKLNVQNRTQAALLARDYGLV</sequence>
<dbReference type="InterPro" id="IPR000792">
    <property type="entry name" value="Tscrpt_reg_LuxR_C"/>
</dbReference>
<gene>
    <name evidence="7" type="ORF">GR167_08930</name>
</gene>
<keyword evidence="8" id="KW-1185">Reference proteome</keyword>
<dbReference type="InterPro" id="IPR036388">
    <property type="entry name" value="WH-like_DNA-bd_sf"/>
</dbReference>
<dbReference type="GO" id="GO:0000160">
    <property type="term" value="P:phosphorelay signal transduction system"/>
    <property type="evidence" value="ECO:0007669"/>
    <property type="project" value="InterPro"/>
</dbReference>
<dbReference type="RefSeq" id="WP_160973121.1">
    <property type="nucleotide sequence ID" value="NZ_WWEN01000003.1"/>
</dbReference>
<dbReference type="PRINTS" id="PR00038">
    <property type="entry name" value="HTHLUXR"/>
</dbReference>
<feature type="modified residue" description="4-aspartylphosphate" evidence="4">
    <location>
        <position position="53"/>
    </location>
</feature>
<dbReference type="SMART" id="SM00448">
    <property type="entry name" value="REC"/>
    <property type="match status" value="1"/>
</dbReference>
<keyword evidence="3" id="KW-0804">Transcription</keyword>
<evidence type="ECO:0000259" key="6">
    <source>
        <dbReference type="PROSITE" id="PS50110"/>
    </source>
</evidence>
<dbReference type="PROSITE" id="PS50043">
    <property type="entry name" value="HTH_LUXR_2"/>
    <property type="match status" value="1"/>
</dbReference>
<dbReference type="InterPro" id="IPR011006">
    <property type="entry name" value="CheY-like_superfamily"/>
</dbReference>
<dbReference type="InterPro" id="IPR016032">
    <property type="entry name" value="Sig_transdc_resp-reg_C-effctor"/>
</dbReference>
<keyword evidence="1" id="KW-0805">Transcription regulation</keyword>
<reference evidence="7 8" key="1">
    <citation type="submission" date="2020-01" db="EMBL/GenBank/DDBJ databases">
        <authorList>
            <person name="Chen S."/>
        </authorList>
    </citation>
    <scope>NUCLEOTIDE SEQUENCE [LARGE SCALE GENOMIC DNA]</scope>
    <source>
        <strain evidence="7 8">GS-10</strain>
    </source>
</reference>
<dbReference type="InterPro" id="IPR039420">
    <property type="entry name" value="WalR-like"/>
</dbReference>
<dbReference type="PANTHER" id="PTHR43214">
    <property type="entry name" value="TWO-COMPONENT RESPONSE REGULATOR"/>
    <property type="match status" value="1"/>
</dbReference>
<feature type="domain" description="Response regulatory" evidence="6">
    <location>
        <begin position="2"/>
        <end position="118"/>
    </location>
</feature>
<dbReference type="Pfam" id="PF00072">
    <property type="entry name" value="Response_reg"/>
    <property type="match status" value="1"/>
</dbReference>
<feature type="domain" description="HTH luxR-type" evidence="5">
    <location>
        <begin position="136"/>
        <end position="202"/>
    </location>
</feature>
<dbReference type="CDD" id="cd06170">
    <property type="entry name" value="LuxR_C_like"/>
    <property type="match status" value="1"/>
</dbReference>
<proteinExistence type="predicted"/>
<dbReference type="SMART" id="SM00421">
    <property type="entry name" value="HTH_LUXR"/>
    <property type="match status" value="1"/>
</dbReference>
<evidence type="ECO:0000313" key="8">
    <source>
        <dbReference type="Proteomes" id="UP000479043"/>
    </source>
</evidence>
<evidence type="ECO:0000256" key="3">
    <source>
        <dbReference type="ARBA" id="ARBA00023163"/>
    </source>
</evidence>
<dbReference type="GO" id="GO:0003677">
    <property type="term" value="F:DNA binding"/>
    <property type="evidence" value="ECO:0007669"/>
    <property type="project" value="UniProtKB-KW"/>
</dbReference>
<dbReference type="EMBL" id="WWEN01000003">
    <property type="protein sequence ID" value="MYM55428.1"/>
    <property type="molecule type" value="Genomic_DNA"/>
</dbReference>
<dbReference type="AlphaFoldDB" id="A0A6L8LHH0"/>
<evidence type="ECO:0000256" key="1">
    <source>
        <dbReference type="ARBA" id="ARBA00023015"/>
    </source>
</evidence>
<keyword evidence="4" id="KW-0597">Phosphoprotein</keyword>
<evidence type="ECO:0000256" key="4">
    <source>
        <dbReference type="PROSITE-ProRule" id="PRU00169"/>
    </source>
</evidence>
<accession>A0A6L8LHH0</accession>
<evidence type="ECO:0000256" key="2">
    <source>
        <dbReference type="ARBA" id="ARBA00023125"/>
    </source>
</evidence>
<evidence type="ECO:0000313" key="7">
    <source>
        <dbReference type="EMBL" id="MYM55428.1"/>
    </source>
</evidence>
<dbReference type="Gene3D" id="1.10.10.10">
    <property type="entry name" value="Winged helix-like DNA-binding domain superfamily/Winged helix DNA-binding domain"/>
    <property type="match status" value="1"/>
</dbReference>
<keyword evidence="2" id="KW-0238">DNA-binding</keyword>
<name>A0A6L8LHH0_9RHOB</name>
<dbReference type="PANTHER" id="PTHR43214:SF41">
    <property type="entry name" value="NITRATE_NITRITE RESPONSE REGULATOR PROTEIN NARP"/>
    <property type="match status" value="1"/>
</dbReference>
<protein>
    <submittedName>
        <fullName evidence="7">Response regulator</fullName>
    </submittedName>
</protein>
<dbReference type="Pfam" id="PF00196">
    <property type="entry name" value="GerE"/>
    <property type="match status" value="1"/>
</dbReference>
<evidence type="ECO:0000259" key="5">
    <source>
        <dbReference type="PROSITE" id="PS50043"/>
    </source>
</evidence>
<dbReference type="PROSITE" id="PS50110">
    <property type="entry name" value="RESPONSE_REGULATORY"/>
    <property type="match status" value="1"/>
</dbReference>
<dbReference type="SUPFAM" id="SSF46894">
    <property type="entry name" value="C-terminal effector domain of the bipartite response regulators"/>
    <property type="match status" value="1"/>
</dbReference>
<dbReference type="InterPro" id="IPR001789">
    <property type="entry name" value="Sig_transdc_resp-reg_receiver"/>
</dbReference>
<dbReference type="Gene3D" id="3.40.50.2300">
    <property type="match status" value="1"/>
</dbReference>
<dbReference type="SUPFAM" id="SSF52172">
    <property type="entry name" value="CheY-like"/>
    <property type="match status" value="1"/>
</dbReference>
<dbReference type="GO" id="GO:0006355">
    <property type="term" value="P:regulation of DNA-templated transcription"/>
    <property type="evidence" value="ECO:0007669"/>
    <property type="project" value="InterPro"/>
</dbReference>
<organism evidence="7 8">
    <name type="scientific">Thalassovita mangrovi</name>
    <dbReference type="NCBI Taxonomy" id="2692236"/>
    <lineage>
        <taxon>Bacteria</taxon>
        <taxon>Pseudomonadati</taxon>
        <taxon>Pseudomonadota</taxon>
        <taxon>Alphaproteobacteria</taxon>
        <taxon>Rhodobacterales</taxon>
        <taxon>Roseobacteraceae</taxon>
        <taxon>Thalassovita</taxon>
    </lineage>
</organism>
<comment type="caution">
    <text evidence="7">The sequence shown here is derived from an EMBL/GenBank/DDBJ whole genome shotgun (WGS) entry which is preliminary data.</text>
</comment>
<dbReference type="Proteomes" id="UP000479043">
    <property type="component" value="Unassembled WGS sequence"/>
</dbReference>